<evidence type="ECO:0000256" key="2">
    <source>
        <dbReference type="ARBA" id="ARBA00023125"/>
    </source>
</evidence>
<dbReference type="Proteomes" id="UP000317046">
    <property type="component" value="Unassembled WGS sequence"/>
</dbReference>
<evidence type="ECO:0000313" key="6">
    <source>
        <dbReference type="EMBL" id="GEA87349.1"/>
    </source>
</evidence>
<accession>A0A4Y3KSE4</accession>
<dbReference type="PRINTS" id="PR00032">
    <property type="entry name" value="HTHARAC"/>
</dbReference>
<evidence type="ECO:0000313" key="7">
    <source>
        <dbReference type="Proteomes" id="UP000317046"/>
    </source>
</evidence>
<comment type="caution">
    <text evidence="6">The sequence shown here is derived from an EMBL/GenBank/DDBJ whole genome shotgun (WGS) entry which is preliminary data.</text>
</comment>
<organism evidence="6 7">
    <name type="scientific">Cellulomonas cellasea</name>
    <dbReference type="NCBI Taxonomy" id="43670"/>
    <lineage>
        <taxon>Bacteria</taxon>
        <taxon>Bacillati</taxon>
        <taxon>Actinomycetota</taxon>
        <taxon>Actinomycetes</taxon>
        <taxon>Micrococcales</taxon>
        <taxon>Cellulomonadaceae</taxon>
        <taxon>Cellulomonas</taxon>
    </lineage>
</organism>
<dbReference type="InterPro" id="IPR020449">
    <property type="entry name" value="Tscrpt_reg_AraC-type_HTH"/>
</dbReference>
<keyword evidence="2" id="KW-0238">DNA-binding</keyword>
<keyword evidence="1" id="KW-0805">Transcription regulation</keyword>
<dbReference type="InterPro" id="IPR009057">
    <property type="entry name" value="Homeodomain-like_sf"/>
</dbReference>
<dbReference type="SUPFAM" id="SSF46689">
    <property type="entry name" value="Homeodomain-like"/>
    <property type="match status" value="1"/>
</dbReference>
<dbReference type="GO" id="GO:0003700">
    <property type="term" value="F:DNA-binding transcription factor activity"/>
    <property type="evidence" value="ECO:0007669"/>
    <property type="project" value="InterPro"/>
</dbReference>
<dbReference type="Gene3D" id="1.10.10.60">
    <property type="entry name" value="Homeodomain-like"/>
    <property type="match status" value="1"/>
</dbReference>
<feature type="region of interest" description="Disordered" evidence="4">
    <location>
        <begin position="1"/>
        <end position="28"/>
    </location>
</feature>
<dbReference type="InterPro" id="IPR050204">
    <property type="entry name" value="AraC_XylS_family_regulators"/>
</dbReference>
<dbReference type="PROSITE" id="PS01124">
    <property type="entry name" value="HTH_ARAC_FAMILY_2"/>
    <property type="match status" value="1"/>
</dbReference>
<dbReference type="EMBL" id="BJLR01000013">
    <property type="protein sequence ID" value="GEA87349.1"/>
    <property type="molecule type" value="Genomic_DNA"/>
</dbReference>
<dbReference type="InterPro" id="IPR018060">
    <property type="entry name" value="HTH_AraC"/>
</dbReference>
<dbReference type="PANTHER" id="PTHR46796:SF6">
    <property type="entry name" value="ARAC SUBFAMILY"/>
    <property type="match status" value="1"/>
</dbReference>
<evidence type="ECO:0000256" key="3">
    <source>
        <dbReference type="ARBA" id="ARBA00023163"/>
    </source>
</evidence>
<feature type="domain" description="HTH araC/xylS-type" evidence="5">
    <location>
        <begin position="299"/>
        <end position="400"/>
    </location>
</feature>
<protein>
    <recommendedName>
        <fullName evidence="5">HTH araC/xylS-type domain-containing protein</fullName>
    </recommendedName>
</protein>
<keyword evidence="7" id="KW-1185">Reference proteome</keyword>
<dbReference type="Pfam" id="PF12833">
    <property type="entry name" value="HTH_18"/>
    <property type="match status" value="1"/>
</dbReference>
<proteinExistence type="predicted"/>
<evidence type="ECO:0000256" key="1">
    <source>
        <dbReference type="ARBA" id="ARBA00023015"/>
    </source>
</evidence>
<reference evidence="6" key="1">
    <citation type="submission" date="2019-06" db="EMBL/GenBank/DDBJ databases">
        <title>Whole genome shotgun sequence of Cellulomonas cellasea NBRC 3753.</title>
        <authorList>
            <person name="Hosoyama A."/>
            <person name="Uohara A."/>
            <person name="Ohji S."/>
            <person name="Ichikawa N."/>
        </authorList>
    </citation>
    <scope>NUCLEOTIDE SEQUENCE [LARGE SCALE GENOMIC DNA]</scope>
    <source>
        <strain evidence="6">NBRC 3753</strain>
    </source>
</reference>
<evidence type="ECO:0000259" key="5">
    <source>
        <dbReference type="PROSITE" id="PS01124"/>
    </source>
</evidence>
<name>A0A4Y3KSE4_9CELL</name>
<evidence type="ECO:0000256" key="4">
    <source>
        <dbReference type="SAM" id="MobiDB-lite"/>
    </source>
</evidence>
<dbReference type="AlphaFoldDB" id="A0A4Y3KSE4"/>
<sequence>MCGRSGSVPDGPWLTTSGDGRPTTFRRAPTGSTLVSLGASAVLRSVTDLLWAATDKPGAGSLRGTRELPWPYDPRAAPVERAGGMVVLLDTRTVATNERLPAISAALEGTTAPCEVRYDDGPERVFTRIEAWRLGDLDVWRNEASGMRMTRESRHLRADPDGRVAIAVQEAGRSLIHYDDADPDVRAGVGGLICVDLTKPYDYAWRGLGSAFCISVPAEQVGLPAHLVRTASRQLRTSPLYGLFQRHLLGLARSTDAVTADPAAAGVASASVELLRALLASAAHDVRFERSTMAATLLVQIRAYVQQHLRDGDLTPATVARAHNISERHLFRVCAAADFSLEQWIIGRRLAGAHEELARASDVEVPIASIARRWGFRDPAHFTRRFKVAYGLTPRDWRSIARSEAGDA</sequence>
<dbReference type="GO" id="GO:0043565">
    <property type="term" value="F:sequence-specific DNA binding"/>
    <property type="evidence" value="ECO:0007669"/>
    <property type="project" value="InterPro"/>
</dbReference>
<keyword evidence="3" id="KW-0804">Transcription</keyword>
<dbReference type="PANTHER" id="PTHR46796">
    <property type="entry name" value="HTH-TYPE TRANSCRIPTIONAL ACTIVATOR RHAS-RELATED"/>
    <property type="match status" value="1"/>
</dbReference>
<dbReference type="SMART" id="SM00342">
    <property type="entry name" value="HTH_ARAC"/>
    <property type="match status" value="1"/>
</dbReference>
<gene>
    <name evidence="6" type="ORF">CCE01nite_12980</name>
</gene>